<dbReference type="Pfam" id="PF13472">
    <property type="entry name" value="Lipase_GDSL_2"/>
    <property type="match status" value="1"/>
</dbReference>
<dbReference type="Gene3D" id="3.40.50.1110">
    <property type="entry name" value="SGNH hydrolase"/>
    <property type="match status" value="1"/>
</dbReference>
<dbReference type="GO" id="GO:0016787">
    <property type="term" value="F:hydrolase activity"/>
    <property type="evidence" value="ECO:0007669"/>
    <property type="project" value="UniProtKB-KW"/>
</dbReference>
<dbReference type="CDD" id="cd00229">
    <property type="entry name" value="SGNH_hydrolase"/>
    <property type="match status" value="1"/>
</dbReference>
<gene>
    <name evidence="2" type="ORF">WH159_10975</name>
</gene>
<feature type="domain" description="SGNH hydrolase-type esterase" evidence="1">
    <location>
        <begin position="204"/>
        <end position="342"/>
    </location>
</feature>
<dbReference type="InterPro" id="IPR013830">
    <property type="entry name" value="SGNH_hydro"/>
</dbReference>
<protein>
    <submittedName>
        <fullName evidence="2">SGNH/GDSL hydrolase family protein</fullName>
        <ecNumber evidence="2">3.1.-.-</ecNumber>
    </submittedName>
</protein>
<keyword evidence="2" id="KW-0378">Hydrolase</keyword>
<name>A0ABU8Q5Z2_9SPHN</name>
<evidence type="ECO:0000313" key="2">
    <source>
        <dbReference type="EMBL" id="MEJ5095055.1"/>
    </source>
</evidence>
<dbReference type="Gene3D" id="2.60.120.1360">
    <property type="match status" value="1"/>
</dbReference>
<dbReference type="EC" id="3.1.-.-" evidence="2"/>
<evidence type="ECO:0000259" key="1">
    <source>
        <dbReference type="Pfam" id="PF13472"/>
    </source>
</evidence>
<organism evidence="2 3">
    <name type="scientific">Sphingomonas molluscorum</name>
    <dbReference type="NCBI Taxonomy" id="418184"/>
    <lineage>
        <taxon>Bacteria</taxon>
        <taxon>Pseudomonadati</taxon>
        <taxon>Pseudomonadota</taxon>
        <taxon>Alphaproteobacteria</taxon>
        <taxon>Sphingomonadales</taxon>
        <taxon>Sphingomonadaceae</taxon>
        <taxon>Sphingomonas</taxon>
    </lineage>
</organism>
<dbReference type="SUPFAM" id="SSF52266">
    <property type="entry name" value="SGNH hydrolase"/>
    <property type="match status" value="1"/>
</dbReference>
<dbReference type="EMBL" id="JBBGZA010000001">
    <property type="protein sequence ID" value="MEJ5095055.1"/>
    <property type="molecule type" value="Genomic_DNA"/>
</dbReference>
<dbReference type="Proteomes" id="UP001380365">
    <property type="component" value="Unassembled WGS sequence"/>
</dbReference>
<proteinExistence type="predicted"/>
<sequence>MKENKQRDRNVIRVAFWGDSWAERVDVPEAFKDIVGSALEISGHGWISVNSDYRSGKRPPVYNLDRVAFTKLPRASMSNNAGLGSDGWVTVDHGGLVPGAEYSSFGAAADGFNIFTTRSDATVRIGNLRTQTLQIFYRDTLGSFRYRVDGGPWAAMKGSGTDAIRSVAIAGLADGIHDLEVDTKGNTGTVVVYGFYATRDVKGLEVSKIGNGGATSVDLAQMAEFGAPYWSRLLPHIIFLLVGTNDAAHLISKAKFKANLQIAMNRIWRVSPHTIFVLVPSPENSAAARSTALAPYTEAAYELATAPENARRTEFYNARAAMGPREPRLWDDAKHLNPSGARTLNRGLIDTLLWGMDL</sequence>
<comment type="caution">
    <text evidence="2">The sequence shown here is derived from an EMBL/GenBank/DDBJ whole genome shotgun (WGS) entry which is preliminary data.</text>
</comment>
<evidence type="ECO:0000313" key="3">
    <source>
        <dbReference type="Proteomes" id="UP001380365"/>
    </source>
</evidence>
<accession>A0ABU8Q5Z2</accession>
<dbReference type="InterPro" id="IPR036514">
    <property type="entry name" value="SGNH_hydro_sf"/>
</dbReference>
<reference evidence="2 3" key="1">
    <citation type="submission" date="2023-12" db="EMBL/GenBank/DDBJ databases">
        <title>Gut-associated functions are favored during microbiome assembly across C. elegans life.</title>
        <authorList>
            <person name="Zimmermann J."/>
        </authorList>
    </citation>
    <scope>NUCLEOTIDE SEQUENCE [LARGE SCALE GENOMIC DNA]</scope>
    <source>
        <strain evidence="2 3">JUb134</strain>
    </source>
</reference>
<keyword evidence="3" id="KW-1185">Reference proteome</keyword>
<dbReference type="RefSeq" id="WP_165890092.1">
    <property type="nucleotide sequence ID" value="NZ_JBBGZA010000001.1"/>
</dbReference>